<evidence type="ECO:0000256" key="9">
    <source>
        <dbReference type="ARBA" id="ARBA00023136"/>
    </source>
</evidence>
<reference evidence="11" key="1">
    <citation type="submission" date="2020-09" db="EMBL/GenBank/DDBJ databases">
        <authorList>
            <person name="Kikuchi T."/>
        </authorList>
    </citation>
    <scope>NUCLEOTIDE SEQUENCE</scope>
    <source>
        <strain evidence="11">SH1</strain>
    </source>
</reference>
<dbReference type="AlphaFoldDB" id="A0A811KL47"/>
<keyword evidence="8" id="KW-0333">Golgi apparatus</keyword>
<evidence type="ECO:0000256" key="10">
    <source>
        <dbReference type="SAM" id="Phobius"/>
    </source>
</evidence>
<evidence type="ECO:0000256" key="1">
    <source>
        <dbReference type="ARBA" id="ARBA00004409"/>
    </source>
</evidence>
<evidence type="ECO:0000256" key="3">
    <source>
        <dbReference type="ARBA" id="ARBA00015612"/>
    </source>
</evidence>
<dbReference type="Proteomes" id="UP000783686">
    <property type="component" value="Unassembled WGS sequence"/>
</dbReference>
<evidence type="ECO:0000256" key="7">
    <source>
        <dbReference type="ARBA" id="ARBA00022989"/>
    </source>
</evidence>
<gene>
    <name evidence="11" type="ORF">BOKJ2_LOCUS6475</name>
</gene>
<feature type="transmembrane region" description="Helical" evidence="10">
    <location>
        <begin position="213"/>
        <end position="231"/>
    </location>
</feature>
<evidence type="ECO:0000256" key="8">
    <source>
        <dbReference type="ARBA" id="ARBA00023034"/>
    </source>
</evidence>
<dbReference type="Pfam" id="PF12352">
    <property type="entry name" value="V-SNARE_C"/>
    <property type="match status" value="1"/>
</dbReference>
<keyword evidence="5 10" id="KW-0812">Transmembrane</keyword>
<dbReference type="InterPro" id="IPR023601">
    <property type="entry name" value="Golgi_SNAP_su1"/>
</dbReference>
<dbReference type="GO" id="GO:0005484">
    <property type="term" value="F:SNAP receptor activity"/>
    <property type="evidence" value="ECO:0007669"/>
    <property type="project" value="TreeGrafter"/>
</dbReference>
<keyword evidence="4" id="KW-0813">Transport</keyword>
<dbReference type="GO" id="GO:0015031">
    <property type="term" value="P:protein transport"/>
    <property type="evidence" value="ECO:0007669"/>
    <property type="project" value="UniProtKB-KW"/>
</dbReference>
<comment type="subcellular location">
    <subcellularLocation>
        <location evidence="1">Golgi apparatus membrane</location>
        <topology evidence="1">Single-pass type IV membrane protein</topology>
    </subcellularLocation>
</comment>
<evidence type="ECO:0000256" key="4">
    <source>
        <dbReference type="ARBA" id="ARBA00022448"/>
    </source>
</evidence>
<comment type="caution">
    <text evidence="11">The sequence shown here is derived from an EMBL/GenBank/DDBJ whole genome shotgun (WGS) entry which is preliminary data.</text>
</comment>
<dbReference type="OrthoDB" id="1927044at2759"/>
<comment type="similarity">
    <text evidence="2">Belongs to the GOSR1 family.</text>
</comment>
<dbReference type="EMBL" id="CAJFDH010000003">
    <property type="protein sequence ID" value="CAD5216202.1"/>
    <property type="molecule type" value="Genomic_DNA"/>
</dbReference>
<name>A0A811KL47_9BILA</name>
<keyword evidence="7 10" id="KW-1133">Transmembrane helix</keyword>
<evidence type="ECO:0000313" key="11">
    <source>
        <dbReference type="EMBL" id="CAD5216202.1"/>
    </source>
</evidence>
<dbReference type="GO" id="GO:0006888">
    <property type="term" value="P:endoplasmic reticulum to Golgi vesicle-mediated transport"/>
    <property type="evidence" value="ECO:0007669"/>
    <property type="project" value="InterPro"/>
</dbReference>
<evidence type="ECO:0000256" key="5">
    <source>
        <dbReference type="ARBA" id="ARBA00022692"/>
    </source>
</evidence>
<dbReference type="EMBL" id="CAJFCW020000003">
    <property type="protein sequence ID" value="CAG9105476.1"/>
    <property type="molecule type" value="Genomic_DNA"/>
</dbReference>
<evidence type="ECO:0000256" key="6">
    <source>
        <dbReference type="ARBA" id="ARBA00022927"/>
    </source>
</evidence>
<dbReference type="PANTHER" id="PTHR21094">
    <property type="entry name" value="GOS-28 SNARE- RELATED"/>
    <property type="match status" value="1"/>
</dbReference>
<dbReference type="GO" id="GO:0048219">
    <property type="term" value="P:inter-Golgi cisterna vesicle-mediated transport"/>
    <property type="evidence" value="ECO:0007669"/>
    <property type="project" value="TreeGrafter"/>
</dbReference>
<keyword evidence="6" id="KW-0653">Protein transport</keyword>
<dbReference type="GO" id="GO:0005797">
    <property type="term" value="C:Golgi medial cisterna"/>
    <property type="evidence" value="ECO:0007669"/>
    <property type="project" value="TreeGrafter"/>
</dbReference>
<sequence>MEVQWSDLRQNASSLEREIDDLLGLLNGVLPKDGRLRSDSAYLAAQRGQFDKVSADLDSKISRLQDINERMNAYLSEYERNGHYDQSMRSLYFRHREMFRSYVQELSRSQGAISNELKRAELLCTSSTAPSEGSALSNRAKTSDYLLRENDRINSCDRLLDDQISIAIGIKDSVQNQRLSMNDIGRKLHLLGKKYPALGSLMNKIRTKKRKDTIILAVVITTCLIFIFFYLSH</sequence>
<evidence type="ECO:0000256" key="2">
    <source>
        <dbReference type="ARBA" id="ARBA00008473"/>
    </source>
</evidence>
<proteinExistence type="inferred from homology"/>
<keyword evidence="12" id="KW-1185">Reference proteome</keyword>
<dbReference type="GO" id="GO:0006906">
    <property type="term" value="P:vesicle fusion"/>
    <property type="evidence" value="ECO:0007669"/>
    <property type="project" value="TreeGrafter"/>
</dbReference>
<dbReference type="GO" id="GO:0000139">
    <property type="term" value="C:Golgi membrane"/>
    <property type="evidence" value="ECO:0007669"/>
    <property type="project" value="UniProtKB-SubCell"/>
</dbReference>
<keyword evidence="9 10" id="KW-0472">Membrane</keyword>
<dbReference type="GO" id="GO:0005801">
    <property type="term" value="C:cis-Golgi network"/>
    <property type="evidence" value="ECO:0007669"/>
    <property type="project" value="InterPro"/>
</dbReference>
<organism evidence="11 12">
    <name type="scientific">Bursaphelenchus okinawaensis</name>
    <dbReference type="NCBI Taxonomy" id="465554"/>
    <lineage>
        <taxon>Eukaryota</taxon>
        <taxon>Metazoa</taxon>
        <taxon>Ecdysozoa</taxon>
        <taxon>Nematoda</taxon>
        <taxon>Chromadorea</taxon>
        <taxon>Rhabditida</taxon>
        <taxon>Tylenchina</taxon>
        <taxon>Tylenchomorpha</taxon>
        <taxon>Aphelenchoidea</taxon>
        <taxon>Aphelenchoididae</taxon>
        <taxon>Bursaphelenchus</taxon>
    </lineage>
</organism>
<evidence type="ECO:0000313" key="12">
    <source>
        <dbReference type="Proteomes" id="UP000614601"/>
    </source>
</evidence>
<accession>A0A811KL47</accession>
<dbReference type="PANTHER" id="PTHR21094:SF2">
    <property type="entry name" value="GOLGI SNAP RECEPTOR COMPLEX MEMBER 1"/>
    <property type="match status" value="1"/>
</dbReference>
<protein>
    <recommendedName>
        <fullName evidence="3">Golgi SNAP receptor complex member 1</fullName>
    </recommendedName>
</protein>
<dbReference type="Proteomes" id="UP000614601">
    <property type="component" value="Unassembled WGS sequence"/>
</dbReference>
<dbReference type="GO" id="GO:0031201">
    <property type="term" value="C:SNARE complex"/>
    <property type="evidence" value="ECO:0007669"/>
    <property type="project" value="TreeGrafter"/>
</dbReference>